<protein>
    <recommendedName>
        <fullName evidence="4">DUF998 domain-containing protein</fullName>
    </recommendedName>
</protein>
<dbReference type="InterPro" id="IPR045713">
    <property type="entry name" value="DUF6069"/>
</dbReference>
<comment type="caution">
    <text evidence="2">The sequence shown here is derived from an EMBL/GenBank/DDBJ whole genome shotgun (WGS) entry which is preliminary data.</text>
</comment>
<organism evidence="2 3">
    <name type="scientific">Streptomyces synnematoformans</name>
    <dbReference type="NCBI Taxonomy" id="415721"/>
    <lineage>
        <taxon>Bacteria</taxon>
        <taxon>Bacillati</taxon>
        <taxon>Actinomycetota</taxon>
        <taxon>Actinomycetes</taxon>
        <taxon>Kitasatosporales</taxon>
        <taxon>Streptomycetaceae</taxon>
        <taxon>Streptomyces</taxon>
    </lineage>
</organism>
<accession>A0ABN2ZDD2</accession>
<evidence type="ECO:0000256" key="1">
    <source>
        <dbReference type="SAM" id="Phobius"/>
    </source>
</evidence>
<gene>
    <name evidence="2" type="ORF">GCM10009802_50660</name>
</gene>
<dbReference type="Proteomes" id="UP001500443">
    <property type="component" value="Unassembled WGS sequence"/>
</dbReference>
<evidence type="ECO:0000313" key="3">
    <source>
        <dbReference type="Proteomes" id="UP001500443"/>
    </source>
</evidence>
<evidence type="ECO:0008006" key="4">
    <source>
        <dbReference type="Google" id="ProtNLM"/>
    </source>
</evidence>
<feature type="transmembrane region" description="Helical" evidence="1">
    <location>
        <begin position="105"/>
        <end position="126"/>
    </location>
</feature>
<evidence type="ECO:0000313" key="2">
    <source>
        <dbReference type="EMBL" id="GAA2140465.1"/>
    </source>
</evidence>
<keyword evidence="1" id="KW-0812">Transmembrane</keyword>
<proteinExistence type="predicted"/>
<sequence length="159" mass="16094">MTATAPQSSPSPSSPLTAWLAARPVWLVAVLAVLAAAVVAESFTLLARGAGVEMTAAGVGEDVATDIAVGAVARSVVLWSVAGIVFAVLLDVLARRSVRVARRPARVFAVCAGTFTVLSLAGPGFAPHTADTTQAVLVGTHVLAGAVIIPVVARRLSYV</sequence>
<feature type="transmembrane region" description="Helical" evidence="1">
    <location>
        <begin position="132"/>
        <end position="153"/>
    </location>
</feature>
<feature type="transmembrane region" description="Helical" evidence="1">
    <location>
        <begin position="25"/>
        <end position="47"/>
    </location>
</feature>
<dbReference type="RefSeq" id="WP_344292514.1">
    <property type="nucleotide sequence ID" value="NZ_BAAAPF010000220.1"/>
</dbReference>
<feature type="transmembrane region" description="Helical" evidence="1">
    <location>
        <begin position="67"/>
        <end position="93"/>
    </location>
</feature>
<reference evidence="2 3" key="1">
    <citation type="journal article" date="2019" name="Int. J. Syst. Evol. Microbiol.">
        <title>The Global Catalogue of Microorganisms (GCM) 10K type strain sequencing project: providing services to taxonomists for standard genome sequencing and annotation.</title>
        <authorList>
            <consortium name="The Broad Institute Genomics Platform"/>
            <consortium name="The Broad Institute Genome Sequencing Center for Infectious Disease"/>
            <person name="Wu L."/>
            <person name="Ma J."/>
        </authorList>
    </citation>
    <scope>NUCLEOTIDE SEQUENCE [LARGE SCALE GENOMIC DNA]</scope>
    <source>
        <strain evidence="2 3">JCM 15481</strain>
    </source>
</reference>
<keyword evidence="3" id="KW-1185">Reference proteome</keyword>
<keyword evidence="1" id="KW-1133">Transmembrane helix</keyword>
<dbReference type="EMBL" id="BAAAPF010000220">
    <property type="protein sequence ID" value="GAA2140465.1"/>
    <property type="molecule type" value="Genomic_DNA"/>
</dbReference>
<dbReference type="Pfam" id="PF19545">
    <property type="entry name" value="DUF6069"/>
    <property type="match status" value="1"/>
</dbReference>
<name>A0ABN2ZDD2_9ACTN</name>
<keyword evidence="1" id="KW-0472">Membrane</keyword>